<keyword evidence="1" id="KW-1133">Transmembrane helix</keyword>
<organism evidence="2 3">
    <name type="scientific">Pristionchus mayeri</name>
    <dbReference type="NCBI Taxonomy" id="1317129"/>
    <lineage>
        <taxon>Eukaryota</taxon>
        <taxon>Metazoa</taxon>
        <taxon>Ecdysozoa</taxon>
        <taxon>Nematoda</taxon>
        <taxon>Chromadorea</taxon>
        <taxon>Rhabditida</taxon>
        <taxon>Rhabditina</taxon>
        <taxon>Diplogasteromorpha</taxon>
        <taxon>Diplogasteroidea</taxon>
        <taxon>Neodiplogasteridae</taxon>
        <taxon>Pristionchus</taxon>
    </lineage>
</organism>
<evidence type="ECO:0000256" key="1">
    <source>
        <dbReference type="SAM" id="Phobius"/>
    </source>
</evidence>
<dbReference type="AlphaFoldDB" id="A0AAN5IEB6"/>
<evidence type="ECO:0000313" key="3">
    <source>
        <dbReference type="Proteomes" id="UP001328107"/>
    </source>
</evidence>
<accession>A0AAN5IEB6</accession>
<dbReference type="Proteomes" id="UP001328107">
    <property type="component" value="Unassembled WGS sequence"/>
</dbReference>
<dbReference type="EMBL" id="BTRK01000006">
    <property type="protein sequence ID" value="GMR60885.1"/>
    <property type="molecule type" value="Genomic_DNA"/>
</dbReference>
<evidence type="ECO:0000313" key="2">
    <source>
        <dbReference type="EMBL" id="GMR60885.1"/>
    </source>
</evidence>
<proteinExistence type="predicted"/>
<feature type="transmembrane region" description="Helical" evidence="1">
    <location>
        <begin position="42"/>
        <end position="62"/>
    </location>
</feature>
<keyword evidence="1" id="KW-0472">Membrane</keyword>
<reference evidence="3" key="1">
    <citation type="submission" date="2022-10" db="EMBL/GenBank/DDBJ databases">
        <title>Genome assembly of Pristionchus species.</title>
        <authorList>
            <person name="Yoshida K."/>
            <person name="Sommer R.J."/>
        </authorList>
    </citation>
    <scope>NUCLEOTIDE SEQUENCE [LARGE SCALE GENOMIC DNA]</scope>
    <source>
        <strain evidence="3">RS5460</strain>
    </source>
</reference>
<keyword evidence="1" id="KW-0812">Transmembrane</keyword>
<comment type="caution">
    <text evidence="2">The sequence shown here is derived from an EMBL/GenBank/DDBJ whole genome shotgun (WGS) entry which is preliminary data.</text>
</comment>
<feature type="non-terminal residue" evidence="2">
    <location>
        <position position="1"/>
    </location>
</feature>
<keyword evidence="3" id="KW-1185">Reference proteome</keyword>
<sequence length="93" mass="10644">YFLLDLTVILTLFGYFESRNFNLGKALEHLNPADYSFLSSPLHFLIISVLRLLLYATSYHLSAFGKTNRDTLRMFRLILLPQMLGVFGARAAN</sequence>
<gene>
    <name evidence="2" type="ORF">PMAYCL1PPCAC_31080</name>
</gene>
<name>A0AAN5IEB6_9BILA</name>
<protein>
    <submittedName>
        <fullName evidence="2">Uncharacterized protein</fullName>
    </submittedName>
</protein>